<dbReference type="Proteomes" id="UP000182983">
    <property type="component" value="Unassembled WGS sequence"/>
</dbReference>
<sequence>MLALMETPTNSKDRSEKPASSRLPSLEDVSSPDFARKLTEGFRQAVSHAVDRQHAAGIEVYHLGDEGVDVVPPPKAARKTR</sequence>
<evidence type="ECO:0000313" key="3">
    <source>
        <dbReference type="Proteomes" id="UP000182983"/>
    </source>
</evidence>
<name>A0A1H6IXP2_MAGFU</name>
<proteinExistence type="predicted"/>
<keyword evidence="3" id="KW-1185">Reference proteome</keyword>
<organism evidence="2 3">
    <name type="scientific">Magnetospirillum fulvum</name>
    <name type="common">Rhodospirillum fulvum</name>
    <dbReference type="NCBI Taxonomy" id="1082"/>
    <lineage>
        <taxon>Bacteria</taxon>
        <taxon>Pseudomonadati</taxon>
        <taxon>Pseudomonadota</taxon>
        <taxon>Alphaproteobacteria</taxon>
        <taxon>Rhodospirillales</taxon>
        <taxon>Rhodospirillaceae</taxon>
        <taxon>Magnetospirillum</taxon>
    </lineage>
</organism>
<evidence type="ECO:0000256" key="1">
    <source>
        <dbReference type="SAM" id="MobiDB-lite"/>
    </source>
</evidence>
<feature type="region of interest" description="Disordered" evidence="1">
    <location>
        <begin position="1"/>
        <end position="30"/>
    </location>
</feature>
<gene>
    <name evidence="2" type="ORF">SAMN04244559_02795</name>
</gene>
<accession>A0A1H6IXP2</accession>
<evidence type="ECO:0000313" key="2">
    <source>
        <dbReference type="EMBL" id="SEH52500.1"/>
    </source>
</evidence>
<dbReference type="EMBL" id="FNWO01000012">
    <property type="protein sequence ID" value="SEH52500.1"/>
    <property type="molecule type" value="Genomic_DNA"/>
</dbReference>
<dbReference type="AlphaFoldDB" id="A0A1H6IXP2"/>
<reference evidence="3" key="1">
    <citation type="submission" date="2016-10" db="EMBL/GenBank/DDBJ databases">
        <authorList>
            <person name="Varghese N."/>
            <person name="Submissions S."/>
        </authorList>
    </citation>
    <scope>NUCLEOTIDE SEQUENCE [LARGE SCALE GENOMIC DNA]</scope>
    <source>
        <strain evidence="3">DSM 13234</strain>
    </source>
</reference>
<protein>
    <submittedName>
        <fullName evidence="2">Uncharacterized protein</fullName>
    </submittedName>
</protein>